<dbReference type="SUPFAM" id="SSF51735">
    <property type="entry name" value="NAD(P)-binding Rossmann-fold domains"/>
    <property type="match status" value="1"/>
</dbReference>
<evidence type="ECO:0000256" key="1">
    <source>
        <dbReference type="ARBA" id="ARBA00023002"/>
    </source>
</evidence>
<dbReference type="CDD" id="cd12175">
    <property type="entry name" value="2-Hacid_dh_11"/>
    <property type="match status" value="1"/>
</dbReference>
<feature type="domain" description="D-isomer specific 2-hydroxyacid dehydrogenase NAD-binding" evidence="4">
    <location>
        <begin position="119"/>
        <end position="297"/>
    </location>
</feature>
<dbReference type="InterPro" id="IPR006140">
    <property type="entry name" value="D-isomer_DH_NAD-bd"/>
</dbReference>
<protein>
    <submittedName>
        <fullName evidence="5">G3635 protein</fullName>
    </submittedName>
</protein>
<comment type="similarity">
    <text evidence="2">Belongs to the D-isomer specific 2-hydroxyacid dehydrogenase family.</text>
</comment>
<accession>A0ABP1FSA3</accession>
<proteinExistence type="inferred from homology"/>
<evidence type="ECO:0000313" key="6">
    <source>
        <dbReference type="Proteomes" id="UP001497392"/>
    </source>
</evidence>
<dbReference type="Gene3D" id="3.40.50.720">
    <property type="entry name" value="NAD(P)-binding Rossmann-like Domain"/>
    <property type="match status" value="2"/>
</dbReference>
<dbReference type="Proteomes" id="UP001497392">
    <property type="component" value="Unassembled WGS sequence"/>
</dbReference>
<dbReference type="InterPro" id="IPR036291">
    <property type="entry name" value="NAD(P)-bd_dom_sf"/>
</dbReference>
<keyword evidence="6" id="KW-1185">Reference proteome</keyword>
<sequence length="333" mass="35634">MNAEAKQALQVLFCGEEFTWGFKFSKEALDAEPDIEVRQCRREDVAANIGTAHMAVPLMSRLDADMLAKAHNLKVILQYGVGVEGIDIPTATLRGIHVSNIPSEGTGNALSCAEMAVYLTLACLRSAPSMADSIQHCRVGVPLGKTLFGKRVLVVGFGGIAKELIPRLKPFGVHVTAVRRSGWGQAGDAAAESLLDAKASWSEMPSLTPEADVIIVACSQDATTRGFVNSAFLSACKAGVVIVNVARGGLLDYESVKEGLQSGQIGHLGLDVQWVEPFDPQDWIAQHPRVVLTPHVAGVTELSYRKMAQIVAAEARRMRDGLPPTILLNGVKS</sequence>
<comment type="caution">
    <text evidence="5">The sequence shown here is derived from an EMBL/GenBank/DDBJ whole genome shotgun (WGS) entry which is preliminary data.</text>
</comment>
<dbReference type="SUPFAM" id="SSF52283">
    <property type="entry name" value="Formate/glycerate dehydrogenase catalytic domain-like"/>
    <property type="match status" value="1"/>
</dbReference>
<feature type="domain" description="D-isomer specific 2-hydroxyacid dehydrogenase catalytic" evidence="3">
    <location>
        <begin position="34"/>
        <end position="325"/>
    </location>
</feature>
<reference evidence="5 6" key="1">
    <citation type="submission" date="2024-06" db="EMBL/GenBank/DDBJ databases">
        <authorList>
            <person name="Kraege A."/>
            <person name="Thomma B."/>
        </authorList>
    </citation>
    <scope>NUCLEOTIDE SEQUENCE [LARGE SCALE GENOMIC DNA]</scope>
</reference>
<dbReference type="InterPro" id="IPR029753">
    <property type="entry name" value="D-isomer_DH_CS"/>
</dbReference>
<evidence type="ECO:0000256" key="2">
    <source>
        <dbReference type="RuleBase" id="RU003719"/>
    </source>
</evidence>
<keyword evidence="1 2" id="KW-0560">Oxidoreductase</keyword>
<organism evidence="5 6">
    <name type="scientific">Coccomyxa viridis</name>
    <dbReference type="NCBI Taxonomy" id="1274662"/>
    <lineage>
        <taxon>Eukaryota</taxon>
        <taxon>Viridiplantae</taxon>
        <taxon>Chlorophyta</taxon>
        <taxon>core chlorophytes</taxon>
        <taxon>Trebouxiophyceae</taxon>
        <taxon>Trebouxiophyceae incertae sedis</taxon>
        <taxon>Coccomyxaceae</taxon>
        <taxon>Coccomyxa</taxon>
    </lineage>
</organism>
<dbReference type="Pfam" id="PF02826">
    <property type="entry name" value="2-Hacid_dh_C"/>
    <property type="match status" value="1"/>
</dbReference>
<dbReference type="Pfam" id="PF00389">
    <property type="entry name" value="2-Hacid_dh"/>
    <property type="match status" value="1"/>
</dbReference>
<evidence type="ECO:0000259" key="3">
    <source>
        <dbReference type="Pfam" id="PF00389"/>
    </source>
</evidence>
<dbReference type="PROSITE" id="PS00671">
    <property type="entry name" value="D_2_HYDROXYACID_DH_3"/>
    <property type="match status" value="1"/>
</dbReference>
<evidence type="ECO:0000313" key="5">
    <source>
        <dbReference type="EMBL" id="CAL5221445.1"/>
    </source>
</evidence>
<evidence type="ECO:0000259" key="4">
    <source>
        <dbReference type="Pfam" id="PF02826"/>
    </source>
</evidence>
<dbReference type="EMBL" id="CAXHTA020000005">
    <property type="protein sequence ID" value="CAL5221445.1"/>
    <property type="molecule type" value="Genomic_DNA"/>
</dbReference>
<dbReference type="PANTHER" id="PTHR42938">
    <property type="entry name" value="FORMATE DEHYDROGENASE 1"/>
    <property type="match status" value="1"/>
</dbReference>
<dbReference type="PANTHER" id="PTHR42938:SF25">
    <property type="entry name" value="D-ISOMER SPECIFIC 2-HYDROXYACID DEHYDROGENASE FAMILY PROTEIN"/>
    <property type="match status" value="1"/>
</dbReference>
<dbReference type="InterPro" id="IPR006139">
    <property type="entry name" value="D-isomer_2_OHA_DH_cat_dom"/>
</dbReference>
<gene>
    <name evidence="5" type="primary">g3635</name>
    <name evidence="5" type="ORF">VP750_LOCUS3104</name>
</gene>
<name>A0ABP1FSA3_9CHLO</name>